<dbReference type="GO" id="GO:0005886">
    <property type="term" value="C:plasma membrane"/>
    <property type="evidence" value="ECO:0007669"/>
    <property type="project" value="TreeGrafter"/>
</dbReference>
<evidence type="ECO:0000259" key="3">
    <source>
        <dbReference type="Pfam" id="PF07662"/>
    </source>
</evidence>
<dbReference type="AlphaFoldDB" id="A0AAJ0BU85"/>
<keyword evidence="2" id="KW-1133">Transmembrane helix</keyword>
<feature type="region of interest" description="Disordered" evidence="1">
    <location>
        <begin position="1"/>
        <end position="39"/>
    </location>
</feature>
<feature type="compositionally biased region" description="Basic and acidic residues" evidence="1">
    <location>
        <begin position="28"/>
        <end position="37"/>
    </location>
</feature>
<comment type="caution">
    <text evidence="4">The sequence shown here is derived from an EMBL/GenBank/DDBJ whole genome shotgun (WGS) entry which is preliminary data.</text>
</comment>
<keyword evidence="5" id="KW-1185">Reference proteome</keyword>
<dbReference type="EMBL" id="MU839029">
    <property type="protein sequence ID" value="KAK1763219.1"/>
    <property type="molecule type" value="Genomic_DNA"/>
</dbReference>
<keyword evidence="2" id="KW-0812">Transmembrane</keyword>
<evidence type="ECO:0000313" key="5">
    <source>
        <dbReference type="Proteomes" id="UP001244011"/>
    </source>
</evidence>
<sequence>MVDADLSGDEQDADADLLRGEEDEYDGEDKPDKEGRRTNIMSIPASIPVSKLRYPKPDEPLTRAGVAMPGKQDAADAPRNSLHAFTGGAWVGAKITGMMVAAALSILALLGLANGLLGWLWDFVQLIMGYLFYTAAFLLGVERGDDLLMVARLIGVKIVANEFVARNWDMSIKYENLTKHPEYGPLSPRSPHMQFAGWQYQLARGSDRCSLAAFSG</sequence>
<dbReference type="Pfam" id="PF07662">
    <property type="entry name" value="Nucleos_tra2_C"/>
    <property type="match status" value="1"/>
</dbReference>
<dbReference type="InterPro" id="IPR008276">
    <property type="entry name" value="C_nuclsd_transpt"/>
</dbReference>
<dbReference type="GO" id="GO:0005337">
    <property type="term" value="F:nucleoside transmembrane transporter activity"/>
    <property type="evidence" value="ECO:0007669"/>
    <property type="project" value="InterPro"/>
</dbReference>
<accession>A0AAJ0BU85</accession>
<protein>
    <submittedName>
        <fullName evidence="4">Na+ dependent nucleoside transporter C-terminus-domain-containing protein</fullName>
    </submittedName>
</protein>
<feature type="transmembrane region" description="Helical" evidence="2">
    <location>
        <begin position="123"/>
        <end position="141"/>
    </location>
</feature>
<dbReference type="PANTHER" id="PTHR10590:SF4">
    <property type="entry name" value="SOLUTE CARRIER FAMILY 28 MEMBER 3"/>
    <property type="match status" value="1"/>
</dbReference>
<dbReference type="RefSeq" id="XP_060279432.1">
    <property type="nucleotide sequence ID" value="XM_060432873.1"/>
</dbReference>
<feature type="domain" description="Concentrative nucleoside transporter C-terminal" evidence="3">
    <location>
        <begin position="39"/>
        <end position="190"/>
    </location>
</feature>
<dbReference type="Proteomes" id="UP001244011">
    <property type="component" value="Unassembled WGS sequence"/>
</dbReference>
<reference evidence="4" key="1">
    <citation type="submission" date="2023-06" db="EMBL/GenBank/DDBJ databases">
        <title>Genome-scale phylogeny and comparative genomics of the fungal order Sordariales.</title>
        <authorList>
            <consortium name="Lawrence Berkeley National Laboratory"/>
            <person name="Hensen N."/>
            <person name="Bonometti L."/>
            <person name="Westerberg I."/>
            <person name="Brannstrom I.O."/>
            <person name="Guillou S."/>
            <person name="Cros-Aarteil S."/>
            <person name="Calhoun S."/>
            <person name="Haridas S."/>
            <person name="Kuo A."/>
            <person name="Mondo S."/>
            <person name="Pangilinan J."/>
            <person name="Riley R."/>
            <person name="Labutti K."/>
            <person name="Andreopoulos B."/>
            <person name="Lipzen A."/>
            <person name="Chen C."/>
            <person name="Yanf M."/>
            <person name="Daum C."/>
            <person name="Ng V."/>
            <person name="Clum A."/>
            <person name="Steindorff A."/>
            <person name="Ohm R."/>
            <person name="Martin F."/>
            <person name="Silar P."/>
            <person name="Natvig D."/>
            <person name="Lalanne C."/>
            <person name="Gautier V."/>
            <person name="Ament-Velasquez S.L."/>
            <person name="Kruys A."/>
            <person name="Hutchinson M.I."/>
            <person name="Powell A.J."/>
            <person name="Barry K."/>
            <person name="Miller A.N."/>
            <person name="Grigoriev I.V."/>
            <person name="Debuchy R."/>
            <person name="Gladieux P."/>
            <person name="Thoren M.H."/>
            <person name="Johannesson H."/>
        </authorList>
    </citation>
    <scope>NUCLEOTIDE SEQUENCE</scope>
    <source>
        <strain evidence="4">8032-3</strain>
    </source>
</reference>
<dbReference type="PANTHER" id="PTHR10590">
    <property type="entry name" value="SODIUM/NUCLEOSIDE COTRANSPORTER"/>
    <property type="match status" value="1"/>
</dbReference>
<evidence type="ECO:0000256" key="2">
    <source>
        <dbReference type="SAM" id="Phobius"/>
    </source>
</evidence>
<evidence type="ECO:0000256" key="1">
    <source>
        <dbReference type="SAM" id="MobiDB-lite"/>
    </source>
</evidence>
<evidence type="ECO:0000313" key="4">
    <source>
        <dbReference type="EMBL" id="KAK1763219.1"/>
    </source>
</evidence>
<keyword evidence="2" id="KW-0472">Membrane</keyword>
<feature type="transmembrane region" description="Helical" evidence="2">
    <location>
        <begin position="95"/>
        <end position="117"/>
    </location>
</feature>
<feature type="compositionally biased region" description="Acidic residues" evidence="1">
    <location>
        <begin position="1"/>
        <end position="27"/>
    </location>
</feature>
<proteinExistence type="predicted"/>
<name>A0AAJ0BU85_9PEZI</name>
<dbReference type="InterPro" id="IPR011657">
    <property type="entry name" value="CNT_C_dom"/>
</dbReference>
<organism evidence="4 5">
    <name type="scientific">Phialemonium atrogriseum</name>
    <dbReference type="NCBI Taxonomy" id="1093897"/>
    <lineage>
        <taxon>Eukaryota</taxon>
        <taxon>Fungi</taxon>
        <taxon>Dikarya</taxon>
        <taxon>Ascomycota</taxon>
        <taxon>Pezizomycotina</taxon>
        <taxon>Sordariomycetes</taxon>
        <taxon>Sordariomycetidae</taxon>
        <taxon>Cephalothecales</taxon>
        <taxon>Cephalothecaceae</taxon>
        <taxon>Phialemonium</taxon>
    </lineage>
</organism>
<dbReference type="GO" id="GO:0015293">
    <property type="term" value="F:symporter activity"/>
    <property type="evidence" value="ECO:0007669"/>
    <property type="project" value="TreeGrafter"/>
</dbReference>
<gene>
    <name evidence="4" type="ORF">QBC33DRAFT_623045</name>
</gene>
<dbReference type="GeneID" id="85316060"/>